<evidence type="ECO:0000313" key="1">
    <source>
        <dbReference type="EMBL" id="KAI8028386.1"/>
    </source>
</evidence>
<proteinExistence type="predicted"/>
<name>A0ACC0IWR8_9ERIC</name>
<gene>
    <name evidence="1" type="ORF">LOK49_LG02G03550</name>
</gene>
<dbReference type="Proteomes" id="UP001060215">
    <property type="component" value="Chromosome 3"/>
</dbReference>
<dbReference type="EMBL" id="CM045760">
    <property type="protein sequence ID" value="KAI8028386.1"/>
    <property type="molecule type" value="Genomic_DNA"/>
</dbReference>
<sequence length="773" mass="86569">MNQFSTVIDRYFSRQRCPRLNFNTFHNHHHRFGSIQRSYLQPTSYASILQEVKELIKPLQQVHANIVTSGLSQNIFLSNRLTNSYASCGLLDDADQIFHRIPCKNVVSWTILISGYVKNSLFVEAIDVFRAMVLISGLQPNAITISSILPAFGNVGLIQIGKSVHSFWIRHGFGTNVFVETAMVGMYSKFGCISVARQLFDNMSERNTVSWNAIISGYSDHGFGEEVFRLFSLMRRDGFSTDCFTIMSLISAALSIEGSRVGVEIHSFAIKTGFNNDQLVRTALMNIYVNEKCIEDAYLIFNEMVVKDVVAWTLMLTGFSSGQYWNKAIEHFNEMMRLEELELDSVALTGILSSCCSLGALQEGRRVHTLTVKTGFSHDMFVGSAIIDMYANCANLEEARIFFQEMEEKDVACWNAMIAGNGMNGYGNDAIDLFLRMKGSGINPDESTLVCILCACSHTGMVDQGLHIFNHMVESWNIVPNSRHYACVVDLLGRAGRLSDAYSLVNSMPLNPEFEVYCALLSACKVHGNIELGIEISEKLFQLEPNDAGYYALLSNMYALAGNWEGVKMTRVSLRSKGLKKDPGFSSIEINGELYTFMAGQKDHPQYFEIDGLLNYMILKIKEVGYVPDTKFVLQELSDDMKRDILYHHSEKLAIAFGLGRTKPGTIIRITKNLRACNDCHSASKLISKVFERVLLVKDAKRFHVFQDGVCSCKDYWGVIQSSKILGLVCSGINLKVTRSGGEYKEVLGSLVGSLLYFIKVLSLQDQHCFSLS</sequence>
<keyword evidence="2" id="KW-1185">Reference proteome</keyword>
<accession>A0ACC0IWR8</accession>
<evidence type="ECO:0000313" key="2">
    <source>
        <dbReference type="Proteomes" id="UP001060215"/>
    </source>
</evidence>
<organism evidence="1 2">
    <name type="scientific">Camellia lanceoleosa</name>
    <dbReference type="NCBI Taxonomy" id="1840588"/>
    <lineage>
        <taxon>Eukaryota</taxon>
        <taxon>Viridiplantae</taxon>
        <taxon>Streptophyta</taxon>
        <taxon>Embryophyta</taxon>
        <taxon>Tracheophyta</taxon>
        <taxon>Spermatophyta</taxon>
        <taxon>Magnoliopsida</taxon>
        <taxon>eudicotyledons</taxon>
        <taxon>Gunneridae</taxon>
        <taxon>Pentapetalae</taxon>
        <taxon>asterids</taxon>
        <taxon>Ericales</taxon>
        <taxon>Theaceae</taxon>
        <taxon>Camellia</taxon>
    </lineage>
</organism>
<protein>
    <submittedName>
        <fullName evidence="1">Pentatricopeptide repeat-containing protein</fullName>
    </submittedName>
</protein>
<comment type="caution">
    <text evidence="1">The sequence shown here is derived from an EMBL/GenBank/DDBJ whole genome shotgun (WGS) entry which is preliminary data.</text>
</comment>
<reference evidence="1 2" key="1">
    <citation type="journal article" date="2022" name="Plant J.">
        <title>Chromosome-level genome of Camellia lanceoleosa provides a valuable resource for understanding genome evolution and self-incompatibility.</title>
        <authorList>
            <person name="Gong W."/>
            <person name="Xiao S."/>
            <person name="Wang L."/>
            <person name="Liao Z."/>
            <person name="Chang Y."/>
            <person name="Mo W."/>
            <person name="Hu G."/>
            <person name="Li W."/>
            <person name="Zhao G."/>
            <person name="Zhu H."/>
            <person name="Hu X."/>
            <person name="Ji K."/>
            <person name="Xiang X."/>
            <person name="Song Q."/>
            <person name="Yuan D."/>
            <person name="Jin S."/>
            <person name="Zhang L."/>
        </authorList>
    </citation>
    <scope>NUCLEOTIDE SEQUENCE [LARGE SCALE GENOMIC DNA]</scope>
    <source>
        <strain evidence="1">SQ_2022a</strain>
    </source>
</reference>